<organism evidence="1 2">
    <name type="scientific">Paraburkholderia rhynchosiae</name>
    <dbReference type="NCBI Taxonomy" id="487049"/>
    <lineage>
        <taxon>Bacteria</taxon>
        <taxon>Pseudomonadati</taxon>
        <taxon>Pseudomonadota</taxon>
        <taxon>Betaproteobacteria</taxon>
        <taxon>Burkholderiales</taxon>
        <taxon>Burkholderiaceae</taxon>
        <taxon>Paraburkholderia</taxon>
    </lineage>
</organism>
<dbReference type="Proteomes" id="UP001629235">
    <property type="component" value="Unassembled WGS sequence"/>
</dbReference>
<dbReference type="EMBL" id="JAQQDW010000013">
    <property type="protein sequence ID" value="MFM0103683.1"/>
    <property type="molecule type" value="Genomic_DNA"/>
</dbReference>
<evidence type="ECO:0000313" key="2">
    <source>
        <dbReference type="Proteomes" id="UP001629235"/>
    </source>
</evidence>
<proteinExistence type="predicted"/>
<accession>A0ACC7N839</accession>
<name>A0ACC7N839_9BURK</name>
<comment type="caution">
    <text evidence="1">The sequence shown here is derived from an EMBL/GenBank/DDBJ whole genome shotgun (WGS) entry which is preliminary data.</text>
</comment>
<protein>
    <submittedName>
        <fullName evidence="1">Uncharacterized protein</fullName>
    </submittedName>
</protein>
<sequence>MVELNGERAALVERGKGRPGCGDSGVVLEKAAIEVRGVALFNGVNSARTAW</sequence>
<gene>
    <name evidence="1" type="ORF">PQR01_09395</name>
</gene>
<evidence type="ECO:0000313" key="1">
    <source>
        <dbReference type="EMBL" id="MFM0103683.1"/>
    </source>
</evidence>
<keyword evidence="2" id="KW-1185">Reference proteome</keyword>
<reference evidence="1 2" key="1">
    <citation type="journal article" date="2024" name="Chem. Sci.">
        <title>Discovery of megapolipeptins by genome mining of a Burkholderiales bacteria collection.</title>
        <authorList>
            <person name="Paulo B.S."/>
            <person name="Recchia M.J.J."/>
            <person name="Lee S."/>
            <person name="Fergusson C.H."/>
            <person name="Romanowski S.B."/>
            <person name="Hernandez A."/>
            <person name="Krull N."/>
            <person name="Liu D.Y."/>
            <person name="Cavanagh H."/>
            <person name="Bos A."/>
            <person name="Gray C.A."/>
            <person name="Murphy B.T."/>
            <person name="Linington R.G."/>
            <person name="Eustaquio A.S."/>
        </authorList>
    </citation>
    <scope>NUCLEOTIDE SEQUENCE [LARGE SCALE GENOMIC DNA]</scope>
    <source>
        <strain evidence="1 2">RL18-126-BIB-B</strain>
    </source>
</reference>